<dbReference type="CDD" id="cd03801">
    <property type="entry name" value="GT4_PimA-like"/>
    <property type="match status" value="1"/>
</dbReference>
<keyword evidence="3" id="KW-0808">Transferase</keyword>
<gene>
    <name evidence="3" type="ORF">CPA45_06915</name>
</gene>
<protein>
    <submittedName>
        <fullName evidence="3">Glycosyl transferase family 1</fullName>
    </submittedName>
</protein>
<evidence type="ECO:0000259" key="2">
    <source>
        <dbReference type="Pfam" id="PF13439"/>
    </source>
</evidence>
<evidence type="ECO:0000313" key="3">
    <source>
        <dbReference type="EMBL" id="PCF96443.1"/>
    </source>
</evidence>
<dbReference type="InterPro" id="IPR001296">
    <property type="entry name" value="Glyco_trans_1"/>
</dbReference>
<dbReference type="GO" id="GO:0016757">
    <property type="term" value="F:glycosyltransferase activity"/>
    <property type="evidence" value="ECO:0007669"/>
    <property type="project" value="InterPro"/>
</dbReference>
<dbReference type="Pfam" id="PF13439">
    <property type="entry name" value="Glyco_transf_4"/>
    <property type="match status" value="1"/>
</dbReference>
<feature type="domain" description="Glycosyltransferase subfamily 4-like N-terminal" evidence="2">
    <location>
        <begin position="39"/>
        <end position="147"/>
    </location>
</feature>
<accession>A0A2A4HQR8</accession>
<reference evidence="4" key="1">
    <citation type="submission" date="2017-09" db="EMBL/GenBank/DDBJ databases">
        <authorList>
            <person name="Cho G.-S."/>
            <person name="Oguntoyinbo F.A."/>
            <person name="Cnockaert M."/>
            <person name="Kabisch J."/>
            <person name="Neve H."/>
            <person name="Bockelmann W."/>
            <person name="Wenning M."/>
            <person name="Franz C.M."/>
            <person name="Vandamme P."/>
        </authorList>
    </citation>
    <scope>NUCLEOTIDE SEQUENCE [LARGE SCALE GENOMIC DNA]</scope>
    <source>
        <strain evidence="4">MBT G8648</strain>
    </source>
</reference>
<keyword evidence="4" id="KW-1185">Reference proteome</keyword>
<dbReference type="Gene3D" id="3.40.50.2000">
    <property type="entry name" value="Glycogen Phosphorylase B"/>
    <property type="match status" value="2"/>
</dbReference>
<proteinExistence type="predicted"/>
<dbReference type="OrthoDB" id="8523124at2"/>
<name>A0A2A4HQR8_9GAMM</name>
<evidence type="ECO:0000259" key="1">
    <source>
        <dbReference type="Pfam" id="PF00534"/>
    </source>
</evidence>
<dbReference type="SUPFAM" id="SSF53756">
    <property type="entry name" value="UDP-Glycosyltransferase/glycogen phosphorylase"/>
    <property type="match status" value="1"/>
</dbReference>
<dbReference type="GO" id="GO:1901135">
    <property type="term" value="P:carbohydrate derivative metabolic process"/>
    <property type="evidence" value="ECO:0007669"/>
    <property type="project" value="UniProtKB-ARBA"/>
</dbReference>
<dbReference type="PANTHER" id="PTHR12526">
    <property type="entry name" value="GLYCOSYLTRANSFERASE"/>
    <property type="match status" value="1"/>
</dbReference>
<dbReference type="InterPro" id="IPR028098">
    <property type="entry name" value="Glyco_trans_4-like_N"/>
</dbReference>
<evidence type="ECO:0000313" key="4">
    <source>
        <dbReference type="Proteomes" id="UP000218677"/>
    </source>
</evidence>
<dbReference type="Pfam" id="PF00534">
    <property type="entry name" value="Glycos_transf_1"/>
    <property type="match status" value="1"/>
</dbReference>
<dbReference type="Proteomes" id="UP000218677">
    <property type="component" value="Unassembled WGS sequence"/>
</dbReference>
<comment type="caution">
    <text evidence="3">The sequence shown here is derived from an EMBL/GenBank/DDBJ whole genome shotgun (WGS) entry which is preliminary data.</text>
</comment>
<feature type="domain" description="Glycosyl transferase family 1" evidence="1">
    <location>
        <begin position="157"/>
        <end position="326"/>
    </location>
</feature>
<organism evidence="3 4">
    <name type="scientific">Vreelandella nigrificans</name>
    <dbReference type="NCBI Taxonomy" id="2042704"/>
    <lineage>
        <taxon>Bacteria</taxon>
        <taxon>Pseudomonadati</taxon>
        <taxon>Pseudomonadota</taxon>
        <taxon>Gammaproteobacteria</taxon>
        <taxon>Oceanospirillales</taxon>
        <taxon>Halomonadaceae</taxon>
        <taxon>Vreelandella</taxon>
    </lineage>
</organism>
<sequence length="347" mass="38152">MYPSRIMPELYRQGVTNHGVAIKGSRVATSMMEAGAQLFTVPSPTRAIYSLPRLLSYIDAHAIEILHCHKSSDLRVAFLLKLFRPGLKLFFTEHMGVTRSKKGLYHRFAYSQVTRVFSISQATYQRNLRALPLPSERIHCLGLGVDLGTYSAALISKAELGLPENRCLIALPGRITPGKGHEVWLDALAMLKQTTSWHALVIGGLNAAEGADELFVAEIKKKAAHLGLEDRVSFLGFRRDVPMLLQAMDIVCIPSRNEAFGLTVIESMAAGCAVVGANSGAIPELIDAERGRLADPLSVTEWVAAISELLNAPALRSKLGEQARQWVAENMTLDVHVSNLLREYRQD</sequence>
<dbReference type="EMBL" id="NWUX01000004">
    <property type="protein sequence ID" value="PCF96443.1"/>
    <property type="molecule type" value="Genomic_DNA"/>
</dbReference>
<dbReference type="AlphaFoldDB" id="A0A2A4HQR8"/>